<proteinExistence type="predicted"/>
<protein>
    <submittedName>
        <fullName evidence="1">Uncharacterized protein</fullName>
    </submittedName>
</protein>
<evidence type="ECO:0000313" key="1">
    <source>
        <dbReference type="EMBL" id="MBX19303.1"/>
    </source>
</evidence>
<reference evidence="1" key="1">
    <citation type="submission" date="2018-02" db="EMBL/GenBank/DDBJ databases">
        <title>Rhizophora mucronata_Transcriptome.</title>
        <authorList>
            <person name="Meera S.P."/>
            <person name="Sreeshan A."/>
            <person name="Augustine A."/>
        </authorList>
    </citation>
    <scope>NUCLEOTIDE SEQUENCE</scope>
    <source>
        <tissue evidence="1">Leaf</tissue>
    </source>
</reference>
<organism evidence="1">
    <name type="scientific">Rhizophora mucronata</name>
    <name type="common">Asiatic mangrove</name>
    <dbReference type="NCBI Taxonomy" id="61149"/>
    <lineage>
        <taxon>Eukaryota</taxon>
        <taxon>Viridiplantae</taxon>
        <taxon>Streptophyta</taxon>
        <taxon>Embryophyta</taxon>
        <taxon>Tracheophyta</taxon>
        <taxon>Spermatophyta</taxon>
        <taxon>Magnoliopsida</taxon>
        <taxon>eudicotyledons</taxon>
        <taxon>Gunneridae</taxon>
        <taxon>Pentapetalae</taxon>
        <taxon>rosids</taxon>
        <taxon>fabids</taxon>
        <taxon>Malpighiales</taxon>
        <taxon>Rhizophoraceae</taxon>
        <taxon>Rhizophora</taxon>
    </lineage>
</organism>
<sequence length="101" mass="11680">MERDLRIQSHSSLSLNLFCFEFASCVARMFNNFTIMLVKCLKTYQHLLGGQVTSKNALPNETSKSSPNSDSQERWQYLQFPGNSLNILHTNGRKHIEKKHH</sequence>
<dbReference type="EMBL" id="GGEC01038819">
    <property type="protein sequence ID" value="MBX19303.1"/>
    <property type="molecule type" value="Transcribed_RNA"/>
</dbReference>
<dbReference type="AlphaFoldDB" id="A0A2P2LMV4"/>
<name>A0A2P2LMV4_RHIMU</name>
<accession>A0A2P2LMV4</accession>